<dbReference type="STRING" id="857967.G0QTM1"/>
<dbReference type="EMBL" id="GL983864">
    <property type="protein sequence ID" value="EGR31435.1"/>
    <property type="molecule type" value="Genomic_DNA"/>
</dbReference>
<keyword evidence="3" id="KW-0547">Nucleotide-binding</keyword>
<dbReference type="GO" id="GO:0016020">
    <property type="term" value="C:membrane"/>
    <property type="evidence" value="ECO:0007669"/>
    <property type="project" value="InterPro"/>
</dbReference>
<dbReference type="GO" id="GO:0140359">
    <property type="term" value="F:ABC-type transporter activity"/>
    <property type="evidence" value="ECO:0007669"/>
    <property type="project" value="InterPro"/>
</dbReference>
<organism evidence="9 10">
    <name type="scientific">Ichthyophthirius multifiliis</name>
    <name type="common">White spot disease agent</name>
    <name type="synonym">Ich</name>
    <dbReference type="NCBI Taxonomy" id="5932"/>
    <lineage>
        <taxon>Eukaryota</taxon>
        <taxon>Sar</taxon>
        <taxon>Alveolata</taxon>
        <taxon>Ciliophora</taxon>
        <taxon>Intramacronucleata</taxon>
        <taxon>Oligohymenophorea</taxon>
        <taxon>Hymenostomatida</taxon>
        <taxon>Ophryoglenina</taxon>
        <taxon>Ichthyophthirius</taxon>
    </lineage>
</organism>
<evidence type="ECO:0000259" key="8">
    <source>
        <dbReference type="PROSITE" id="PS50929"/>
    </source>
</evidence>
<evidence type="ECO:0000256" key="4">
    <source>
        <dbReference type="ARBA" id="ARBA00022840"/>
    </source>
</evidence>
<evidence type="ECO:0000256" key="3">
    <source>
        <dbReference type="ARBA" id="ARBA00022741"/>
    </source>
</evidence>
<name>G0QTM1_ICHMU</name>
<reference evidence="9 10" key="1">
    <citation type="submission" date="2011-07" db="EMBL/GenBank/DDBJ databases">
        <authorList>
            <person name="Coyne R."/>
            <person name="Brami D."/>
            <person name="Johnson J."/>
            <person name="Hostetler J."/>
            <person name="Hannick L."/>
            <person name="Clark T."/>
            <person name="Cassidy-Hanley D."/>
            <person name="Inman J."/>
        </authorList>
    </citation>
    <scope>NUCLEOTIDE SEQUENCE [LARGE SCALE GENOMIC DNA]</scope>
    <source>
        <strain evidence="9 10">G5</strain>
    </source>
</reference>
<evidence type="ECO:0000313" key="9">
    <source>
        <dbReference type="EMBL" id="EGR31435.1"/>
    </source>
</evidence>
<dbReference type="OMA" id="KNCTLAW"/>
<dbReference type="InterPro" id="IPR003439">
    <property type="entry name" value="ABC_transporter-like_ATP-bd"/>
</dbReference>
<keyword evidence="4" id="KW-0067">ATP-binding</keyword>
<dbReference type="InParanoid" id="G0QTM1"/>
<dbReference type="InterPro" id="IPR036640">
    <property type="entry name" value="ABC1_TM_sf"/>
</dbReference>
<dbReference type="Pfam" id="PF00664">
    <property type="entry name" value="ABC_membrane"/>
    <property type="match status" value="1"/>
</dbReference>
<protein>
    <recommendedName>
        <fullName evidence="8">ABC transmembrane type-1 domain-containing protein</fullName>
    </recommendedName>
</protein>
<accession>G0QTM1</accession>
<feature type="domain" description="ABC transmembrane type-1" evidence="8">
    <location>
        <begin position="1"/>
        <end position="104"/>
    </location>
</feature>
<sequence>MQEVALYSFFSAALVSLLAIISAGIIQVFVYNLKYYEDQRLKLSEDILNGLKQIKYLNWETYFLKKLEEARQKEYKQVKGIQYGDSFISFFRRITQSVLLFVTLSQFKQIQTINIFTVIIKKYIQIYIYIYIFIYIFNFQQLVLFDKFVSPLNGLPWSIGTFFGGIIQFKRLQDYMHQQQISNENRFFLKQQEKFQNLALKFSVKQNQKPLALENIHFEIQKNSFNFIIGKVGSGKSAIIDLILNELITEGDNNIMYKNGTLAYVSQNNWLQNTTVKQNILFGLQYNKQLYDKCILLCQLEQDIDSFPDKDDYNVGFNGNKLSGGQKQRICICRALYQKQRHLFI</sequence>
<dbReference type="Pfam" id="PF00005">
    <property type="entry name" value="ABC_tran"/>
    <property type="match status" value="1"/>
</dbReference>
<keyword evidence="5 7" id="KW-1133">Transmembrane helix</keyword>
<dbReference type="InterPro" id="IPR011527">
    <property type="entry name" value="ABC1_TM_dom"/>
</dbReference>
<evidence type="ECO:0000256" key="5">
    <source>
        <dbReference type="ARBA" id="ARBA00022989"/>
    </source>
</evidence>
<dbReference type="RefSeq" id="XP_004034921.1">
    <property type="nucleotide sequence ID" value="XM_004034873.1"/>
</dbReference>
<dbReference type="Gene3D" id="3.40.50.300">
    <property type="entry name" value="P-loop containing nucleotide triphosphate hydrolases"/>
    <property type="match status" value="1"/>
</dbReference>
<dbReference type="PROSITE" id="PS50929">
    <property type="entry name" value="ABC_TM1F"/>
    <property type="match status" value="1"/>
</dbReference>
<dbReference type="AlphaFoldDB" id="G0QTM1"/>
<dbReference type="InterPro" id="IPR050173">
    <property type="entry name" value="ABC_transporter_C-like"/>
</dbReference>
<keyword evidence="2 7" id="KW-0812">Transmembrane</keyword>
<dbReference type="eggNOG" id="KOG0054">
    <property type="taxonomic scope" value="Eukaryota"/>
</dbReference>
<keyword evidence="10" id="KW-1185">Reference proteome</keyword>
<dbReference type="GO" id="GO:0016887">
    <property type="term" value="F:ATP hydrolysis activity"/>
    <property type="evidence" value="ECO:0007669"/>
    <property type="project" value="InterPro"/>
</dbReference>
<dbReference type="InterPro" id="IPR027417">
    <property type="entry name" value="P-loop_NTPase"/>
</dbReference>
<dbReference type="SUPFAM" id="SSF52540">
    <property type="entry name" value="P-loop containing nucleoside triphosphate hydrolases"/>
    <property type="match status" value="1"/>
</dbReference>
<evidence type="ECO:0000313" key="10">
    <source>
        <dbReference type="Proteomes" id="UP000008983"/>
    </source>
</evidence>
<dbReference type="GeneID" id="14907575"/>
<evidence type="ECO:0000256" key="7">
    <source>
        <dbReference type="SAM" id="Phobius"/>
    </source>
</evidence>
<evidence type="ECO:0000256" key="1">
    <source>
        <dbReference type="ARBA" id="ARBA00022448"/>
    </source>
</evidence>
<feature type="transmembrane region" description="Helical" evidence="7">
    <location>
        <begin position="6"/>
        <end position="33"/>
    </location>
</feature>
<evidence type="ECO:0000256" key="6">
    <source>
        <dbReference type="ARBA" id="ARBA00023136"/>
    </source>
</evidence>
<keyword evidence="1" id="KW-0813">Transport</keyword>
<feature type="transmembrane region" description="Helical" evidence="7">
    <location>
        <begin position="126"/>
        <end position="145"/>
    </location>
</feature>
<evidence type="ECO:0000256" key="2">
    <source>
        <dbReference type="ARBA" id="ARBA00022692"/>
    </source>
</evidence>
<dbReference type="Proteomes" id="UP000008983">
    <property type="component" value="Unassembled WGS sequence"/>
</dbReference>
<dbReference type="Gene3D" id="1.20.1560.10">
    <property type="entry name" value="ABC transporter type 1, transmembrane domain"/>
    <property type="match status" value="1"/>
</dbReference>
<gene>
    <name evidence="9" type="ORF">IMG5_109740</name>
</gene>
<dbReference type="PANTHER" id="PTHR24223:SF330">
    <property type="entry name" value="ATP-BINDING CASSETTE SUB-FAMILY C MEMBER 10"/>
    <property type="match status" value="1"/>
</dbReference>
<dbReference type="OrthoDB" id="6500128at2759"/>
<dbReference type="PANTHER" id="PTHR24223">
    <property type="entry name" value="ATP-BINDING CASSETTE SUB-FAMILY C"/>
    <property type="match status" value="1"/>
</dbReference>
<proteinExistence type="predicted"/>
<keyword evidence="6 7" id="KW-0472">Membrane</keyword>
<dbReference type="GO" id="GO:0005524">
    <property type="term" value="F:ATP binding"/>
    <property type="evidence" value="ECO:0007669"/>
    <property type="project" value="UniProtKB-KW"/>
</dbReference>